<dbReference type="EMBL" id="PDXD01000004">
    <property type="protein sequence ID" value="RYN80402.1"/>
    <property type="molecule type" value="Genomic_DNA"/>
</dbReference>
<feature type="chain" id="PRO_5040569648" evidence="1">
    <location>
        <begin position="19"/>
        <end position="240"/>
    </location>
</feature>
<dbReference type="Proteomes" id="UP000291422">
    <property type="component" value="Unassembled WGS sequence"/>
</dbReference>
<reference evidence="2 4" key="1">
    <citation type="submission" date="2016-05" db="EMBL/GenBank/DDBJ databases">
        <title>Comparative analysis of secretome profiles of manganese(II)-oxidizing ascomycete fungi.</title>
        <authorList>
            <consortium name="DOE Joint Genome Institute"/>
            <person name="Zeiner C.A."/>
            <person name="Purvine S.O."/>
            <person name="Zink E.M."/>
            <person name="Wu S."/>
            <person name="Pasa-Tolic L."/>
            <person name="Chaput D.L."/>
            <person name="Haridas S."/>
            <person name="Grigoriev I.V."/>
            <person name="Santelli C.M."/>
            <person name="Hansel C.M."/>
        </authorList>
    </citation>
    <scope>NUCLEOTIDE SEQUENCE [LARGE SCALE GENOMIC DNA]</scope>
    <source>
        <strain evidence="2 4">SRC1lrK2f</strain>
    </source>
</reference>
<evidence type="ECO:0000313" key="5">
    <source>
        <dbReference type="Proteomes" id="UP000291422"/>
    </source>
</evidence>
<keyword evidence="1" id="KW-0732">Signal</keyword>
<dbReference type="VEuPathDB" id="FungiDB:CC77DRAFT_407884"/>
<evidence type="ECO:0000313" key="3">
    <source>
        <dbReference type="EMBL" id="RYN80402.1"/>
    </source>
</evidence>
<proteinExistence type="predicted"/>
<accession>A0A177D9T8</accession>
<gene>
    <name evidence="3" type="ORF">AA0117_g3321</name>
    <name evidence="2" type="ORF">CC77DRAFT_407884</name>
</gene>
<organism evidence="2 4">
    <name type="scientific">Alternaria alternata</name>
    <name type="common">Alternaria rot fungus</name>
    <name type="synonym">Torula alternata</name>
    <dbReference type="NCBI Taxonomy" id="5599"/>
    <lineage>
        <taxon>Eukaryota</taxon>
        <taxon>Fungi</taxon>
        <taxon>Dikarya</taxon>
        <taxon>Ascomycota</taxon>
        <taxon>Pezizomycotina</taxon>
        <taxon>Dothideomycetes</taxon>
        <taxon>Pleosporomycetidae</taxon>
        <taxon>Pleosporales</taxon>
        <taxon>Pleosporineae</taxon>
        <taxon>Pleosporaceae</taxon>
        <taxon>Alternaria</taxon>
        <taxon>Alternaria sect. Alternaria</taxon>
        <taxon>Alternaria alternata complex</taxon>
    </lineage>
</organism>
<protein>
    <submittedName>
        <fullName evidence="2">Uncharacterized protein</fullName>
    </submittedName>
</protein>
<reference evidence="5" key="2">
    <citation type="journal article" date="2019" name="bioRxiv">
        <title>Genomics, evolutionary history and diagnostics of the Alternaria alternata species group including apple and Asian pear pathotypes.</title>
        <authorList>
            <person name="Armitage A.D."/>
            <person name="Cockerton H.M."/>
            <person name="Sreenivasaprasad S."/>
            <person name="Woodhall J.W."/>
            <person name="Lane C.R."/>
            <person name="Harrison R.J."/>
            <person name="Clarkson J.P."/>
        </authorList>
    </citation>
    <scope>NUCLEOTIDE SEQUENCE [LARGE SCALE GENOMIC DNA]</scope>
    <source>
        <strain evidence="5">FERA 1177</strain>
    </source>
</reference>
<dbReference type="RefSeq" id="XP_018381371.1">
    <property type="nucleotide sequence ID" value="XM_018531592.1"/>
</dbReference>
<evidence type="ECO:0000313" key="2">
    <source>
        <dbReference type="EMBL" id="OAG15950.1"/>
    </source>
</evidence>
<name>A0A177D9T8_ALTAL</name>
<dbReference type="AlphaFoldDB" id="A0A177D9T8"/>
<evidence type="ECO:0000313" key="4">
    <source>
        <dbReference type="Proteomes" id="UP000077248"/>
    </source>
</evidence>
<sequence length="240" mass="25469">MRLNAIILVTGLLAFANADLVVRKDIDYNKGAPESHGVIGKAGDDECVALGCDASLPACLEQCAPGLHCEDYCACYLHSNPESICRQQGCVKAPQDCDKWELTERDTASAGSAIADSDSIAVGDQQSPPIDHCQVCRAAVYTCQQNCRGDKACETTCSCPVTDQDSCHKCSTTTCSTTAQVADTNDPESPPIDHCQVCRSAIYACQQNCNGDQACKTACLCPSTERESCGKCQSFNCPSS</sequence>
<evidence type="ECO:0000256" key="1">
    <source>
        <dbReference type="SAM" id="SignalP"/>
    </source>
</evidence>
<reference evidence="3" key="3">
    <citation type="journal article" date="2019" name="J. ISSAAS">
        <title>Genomics, evolutionary history and diagnostics of the Alternaria alternata species group including apple and Asian pear pathotypes.</title>
        <authorList>
            <person name="Armitage A.D."/>
            <person name="Cockerton H.M."/>
            <person name="Sreenivasaprasad S."/>
            <person name="Woodhall J."/>
            <person name="Lane C."/>
            <person name="Harrison R.J."/>
            <person name="Clarkson J.P."/>
        </authorList>
    </citation>
    <scope>NUCLEOTIDE SEQUENCE</scope>
    <source>
        <strain evidence="3">FERA 1177</strain>
    </source>
</reference>
<keyword evidence="4" id="KW-1185">Reference proteome</keyword>
<dbReference type="GeneID" id="29117186"/>
<dbReference type="KEGG" id="aalt:CC77DRAFT_407884"/>
<feature type="signal peptide" evidence="1">
    <location>
        <begin position="1"/>
        <end position="18"/>
    </location>
</feature>
<dbReference type="Proteomes" id="UP000077248">
    <property type="component" value="Unassembled WGS sequence"/>
</dbReference>
<dbReference type="EMBL" id="KV441491">
    <property type="protein sequence ID" value="OAG15950.1"/>
    <property type="molecule type" value="Genomic_DNA"/>
</dbReference>